<feature type="binding site" evidence="9">
    <location>
        <position position="180"/>
    </location>
    <ligand>
        <name>substrate</name>
    </ligand>
</feature>
<feature type="binding site" evidence="9">
    <location>
        <position position="209"/>
    </location>
    <ligand>
        <name>substrate</name>
    </ligand>
</feature>
<dbReference type="Gene3D" id="3.30.2330.10">
    <property type="entry name" value="arginine biosynthesis bifunctional protein suprefamily"/>
    <property type="match status" value="1"/>
</dbReference>
<evidence type="ECO:0000256" key="2">
    <source>
        <dbReference type="ARBA" id="ARBA00022571"/>
    </source>
</evidence>
<comment type="function">
    <text evidence="9">Catalyzes two activities which are involved in the cyclic version of arginine biosynthesis: the synthesis of acetylglutamate from glutamate and acetyl-CoA, and of ornithine by transacetylation between acetylornithine and glutamate.</text>
</comment>
<feature type="active site" description="Nucleophile" evidence="9">
    <location>
        <position position="220"/>
    </location>
</feature>
<dbReference type="GO" id="GO:0006592">
    <property type="term" value="P:ornithine biosynthetic process"/>
    <property type="evidence" value="ECO:0007669"/>
    <property type="project" value="TreeGrafter"/>
</dbReference>
<keyword evidence="7 9" id="KW-0511">Multifunctional enzyme</keyword>
<accession>A0A6A7C3I0</accession>
<keyword evidence="2 9" id="KW-0055">Arginine biosynthesis</keyword>
<dbReference type="Gene3D" id="3.10.20.340">
    <property type="entry name" value="ArgJ beta chain, C-terminal domain"/>
    <property type="match status" value="1"/>
</dbReference>
<dbReference type="GO" id="GO:0004358">
    <property type="term" value="F:L-glutamate N-acetyltransferase activity, acting on acetyl-L-ornithine as donor"/>
    <property type="evidence" value="ECO:0007669"/>
    <property type="project" value="UniProtKB-UniRule"/>
</dbReference>
<dbReference type="AlphaFoldDB" id="A0A6A7C3I0"/>
<evidence type="ECO:0000313" key="11">
    <source>
        <dbReference type="Proteomes" id="UP000799421"/>
    </source>
</evidence>
<feature type="binding site" evidence="9">
    <location>
        <position position="220"/>
    </location>
    <ligand>
        <name>substrate</name>
    </ligand>
</feature>
<keyword evidence="11" id="KW-1185">Reference proteome</keyword>
<keyword evidence="6 9" id="KW-0496">Mitochondrion</keyword>
<feature type="site" description="Cleavage; by autolysis" evidence="9">
    <location>
        <begin position="219"/>
        <end position="220"/>
    </location>
</feature>
<comment type="similarity">
    <text evidence="1 9">Belongs to the ArgJ family.</text>
</comment>
<reference evidence="10" key="1">
    <citation type="journal article" date="2020" name="Stud. Mycol.">
        <title>101 Dothideomycetes genomes: a test case for predicting lifestyles and emergence of pathogens.</title>
        <authorList>
            <person name="Haridas S."/>
            <person name="Albert R."/>
            <person name="Binder M."/>
            <person name="Bloem J."/>
            <person name="Labutti K."/>
            <person name="Salamov A."/>
            <person name="Andreopoulos B."/>
            <person name="Baker S."/>
            <person name="Barry K."/>
            <person name="Bills G."/>
            <person name="Bluhm B."/>
            <person name="Cannon C."/>
            <person name="Castanera R."/>
            <person name="Culley D."/>
            <person name="Daum C."/>
            <person name="Ezra D."/>
            <person name="Gonzalez J."/>
            <person name="Henrissat B."/>
            <person name="Kuo A."/>
            <person name="Liang C."/>
            <person name="Lipzen A."/>
            <person name="Lutzoni F."/>
            <person name="Magnuson J."/>
            <person name="Mondo S."/>
            <person name="Nolan M."/>
            <person name="Ohm R."/>
            <person name="Pangilinan J."/>
            <person name="Park H.-J."/>
            <person name="Ramirez L."/>
            <person name="Alfaro M."/>
            <person name="Sun H."/>
            <person name="Tritt A."/>
            <person name="Yoshinaga Y."/>
            <person name="Zwiers L.-H."/>
            <person name="Turgeon B."/>
            <person name="Goodwin S."/>
            <person name="Spatafora J."/>
            <person name="Crous P."/>
            <person name="Grigoriev I."/>
        </authorList>
    </citation>
    <scope>NUCLEOTIDE SEQUENCE</scope>
    <source>
        <strain evidence="10">CBS 480.64</strain>
    </source>
</reference>
<comment type="pathway">
    <text evidence="9">Amino-acid biosynthesis; L-arginine biosynthesis; L-ornithine and N-acetyl-L-glutamate from L-glutamate and N(2)-acetyl-L-ornithine (cyclic): step 1/1.</text>
</comment>
<proteinExistence type="inferred from homology"/>
<feature type="binding site" evidence="9">
    <location>
        <position position="452"/>
    </location>
    <ligand>
        <name>substrate</name>
    </ligand>
</feature>
<comment type="subcellular location">
    <subcellularLocation>
        <location evidence="9">Mitochondrion matrix</location>
    </subcellularLocation>
</comment>
<comment type="PTM">
    <text evidence="9">The alpha and beta chains are autoproteolytically processed from a single precursor protein within the mitochondrion.</text>
</comment>
<dbReference type="InterPro" id="IPR016117">
    <property type="entry name" value="ArgJ-like_dom_sf"/>
</dbReference>
<dbReference type="GO" id="GO:0005759">
    <property type="term" value="C:mitochondrial matrix"/>
    <property type="evidence" value="ECO:0007669"/>
    <property type="project" value="UniProtKB-SubCell"/>
</dbReference>
<dbReference type="PANTHER" id="PTHR23100:SF0">
    <property type="entry name" value="ARGININE BIOSYNTHESIS BIFUNCTIONAL PROTEIN ARGJ, MITOCHONDRIAL"/>
    <property type="match status" value="1"/>
</dbReference>
<feature type="binding site" evidence="9">
    <location>
        <position position="313"/>
    </location>
    <ligand>
        <name>substrate</name>
    </ligand>
</feature>
<dbReference type="PANTHER" id="PTHR23100">
    <property type="entry name" value="ARGININE BIOSYNTHESIS BIFUNCTIONAL PROTEIN ARGJ"/>
    <property type="match status" value="1"/>
</dbReference>
<feature type="site" description="Involved in the stabilization of negative charge on the oxyanion by the formation of the oxyanion hole" evidence="9">
    <location>
        <position position="142"/>
    </location>
</feature>
<dbReference type="Pfam" id="PF01960">
    <property type="entry name" value="ArgJ"/>
    <property type="match status" value="1"/>
</dbReference>
<dbReference type="GO" id="GO:0006526">
    <property type="term" value="P:L-arginine biosynthetic process"/>
    <property type="evidence" value="ECO:0007669"/>
    <property type="project" value="UniProtKB-UniRule"/>
</dbReference>
<organism evidence="10 11">
    <name type="scientific">Piedraia hortae CBS 480.64</name>
    <dbReference type="NCBI Taxonomy" id="1314780"/>
    <lineage>
        <taxon>Eukaryota</taxon>
        <taxon>Fungi</taxon>
        <taxon>Dikarya</taxon>
        <taxon>Ascomycota</taxon>
        <taxon>Pezizomycotina</taxon>
        <taxon>Dothideomycetes</taxon>
        <taxon>Dothideomycetidae</taxon>
        <taxon>Capnodiales</taxon>
        <taxon>Piedraiaceae</taxon>
        <taxon>Piedraia</taxon>
    </lineage>
</organism>
<dbReference type="Proteomes" id="UP000799421">
    <property type="component" value="Unassembled WGS sequence"/>
</dbReference>
<keyword evidence="8 9" id="KW-0012">Acyltransferase</keyword>
<dbReference type="Gene3D" id="3.60.70.12">
    <property type="entry name" value="L-amino peptidase D-ALA esterase/amidase"/>
    <property type="match status" value="1"/>
</dbReference>
<evidence type="ECO:0000256" key="5">
    <source>
        <dbReference type="ARBA" id="ARBA00022813"/>
    </source>
</evidence>
<feature type="binding site" evidence="9">
    <location>
        <position position="457"/>
    </location>
    <ligand>
        <name>substrate</name>
    </ligand>
</feature>
<feature type="chain" id="PRO_5025742822" description="Arginine biosynthesis bifunctional protein ArgJ alpha chain" evidence="9">
    <location>
        <begin position="1"/>
        <end position="219"/>
    </location>
</feature>
<comment type="catalytic activity">
    <reaction evidence="9">
        <text>N(2)-acetyl-L-ornithine + L-glutamate = N-acetyl-L-glutamate + L-ornithine</text>
        <dbReference type="Rhea" id="RHEA:15349"/>
        <dbReference type="ChEBI" id="CHEBI:29985"/>
        <dbReference type="ChEBI" id="CHEBI:44337"/>
        <dbReference type="ChEBI" id="CHEBI:46911"/>
        <dbReference type="ChEBI" id="CHEBI:57805"/>
        <dbReference type="EC" id="2.3.1.35"/>
    </reaction>
</comment>
<sequence>MGVLVRGATRIRSYSTQRSIPVAKQKYVPSSGSYPKGFIVGAAHAGVKPSNTEYDDVALIITRKPCHTAAVFTTNRFKAAPVTYSMKFLKNNESHIRGVVINSGCANAVTGDVGMKHAKEMAAEASKCFGDELPSTLVMSTGVIGQTLPIEKIVPAIAEAARALGSDHQHWMKTAQAICTTDTFPKLVSRSFRLPSDPETEYRIAGVTKGAGMIHPNMATLLGVICTDVKVEQKTLKKLLSLANAGSFNSISVDGEMSTNDTVALLANGAAAPEDVAAVNITSKTLDGDAKALLGVLSEVMQDLARLVVCDGEGATKLITIRVRTTRGMESAKSAASRIARSLLVKTALYGKDANWGRILSAIGAIDVPMQEVEEVVPHQTTVSFAPADGSAPLPLVTRGTPEQVDEARASEILEADKVEILVDLADGNVKGDTVECVFRTCDLSHEYISINADYRS</sequence>
<dbReference type="InterPro" id="IPR042195">
    <property type="entry name" value="ArgJ_beta_C"/>
</dbReference>
<evidence type="ECO:0000256" key="1">
    <source>
        <dbReference type="ARBA" id="ARBA00006774"/>
    </source>
</evidence>
<dbReference type="NCBIfam" id="TIGR00120">
    <property type="entry name" value="ArgJ"/>
    <property type="match status" value="1"/>
</dbReference>
<protein>
    <recommendedName>
        <fullName evidence="9">Arginine biosynthesis bifunctional protein ArgJ, mitochondrial</fullName>
    </recommendedName>
    <domain>
        <recommendedName>
            <fullName evidence="9">Glutamate N-acetyltransferase</fullName>
            <shortName evidence="9">GAT</shortName>
            <ecNumber evidence="9">2.3.1.35</ecNumber>
        </recommendedName>
        <alternativeName>
            <fullName evidence="9">Ornithine acetyltransferase</fullName>
            <shortName evidence="9">OATase</shortName>
        </alternativeName>
        <alternativeName>
            <fullName evidence="9">Ornithine transacetylase</fullName>
        </alternativeName>
    </domain>
    <domain>
        <recommendedName>
            <fullName evidence="9">Amino-acid acetyltransferase</fullName>
            <ecNumber evidence="9">2.3.1.1</ecNumber>
        </recommendedName>
        <alternativeName>
            <fullName evidence="9">N-acetylglutamate synthase</fullName>
            <shortName evidence="9">AGS</shortName>
        </alternativeName>
    </domain>
    <component>
        <recommendedName>
            <fullName evidence="9">Arginine biosynthesis bifunctional protein ArgJ alpha chain</fullName>
        </recommendedName>
    </component>
    <component>
        <recommendedName>
            <fullName evidence="9">Arginine biosynthesis bifunctional protein ArgJ beta chain</fullName>
        </recommendedName>
    </component>
</protein>
<evidence type="ECO:0000313" key="10">
    <source>
        <dbReference type="EMBL" id="KAF2861913.1"/>
    </source>
</evidence>
<evidence type="ECO:0000256" key="9">
    <source>
        <dbReference type="HAMAP-Rule" id="MF_03124"/>
    </source>
</evidence>
<evidence type="ECO:0000256" key="3">
    <source>
        <dbReference type="ARBA" id="ARBA00022605"/>
    </source>
</evidence>
<keyword evidence="5 9" id="KW-0068">Autocatalytic cleavage</keyword>
<dbReference type="UniPathway" id="UPA00068">
    <property type="reaction ID" value="UER00106"/>
</dbReference>
<dbReference type="GO" id="GO:0004042">
    <property type="term" value="F:L-glutamate N-acetyltransferase activity"/>
    <property type="evidence" value="ECO:0007669"/>
    <property type="project" value="UniProtKB-UniRule"/>
</dbReference>
<dbReference type="EMBL" id="MU005969">
    <property type="protein sequence ID" value="KAF2861913.1"/>
    <property type="molecule type" value="Genomic_DNA"/>
</dbReference>
<name>A0A6A7C3I0_9PEZI</name>
<keyword evidence="3 9" id="KW-0028">Amino-acid biosynthesis</keyword>
<dbReference type="NCBIfam" id="NF003802">
    <property type="entry name" value="PRK05388.1"/>
    <property type="match status" value="1"/>
</dbReference>
<comment type="catalytic activity">
    <reaction evidence="9">
        <text>L-glutamate + acetyl-CoA = N-acetyl-L-glutamate + CoA + H(+)</text>
        <dbReference type="Rhea" id="RHEA:24292"/>
        <dbReference type="ChEBI" id="CHEBI:15378"/>
        <dbReference type="ChEBI" id="CHEBI:29985"/>
        <dbReference type="ChEBI" id="CHEBI:44337"/>
        <dbReference type="ChEBI" id="CHEBI:57287"/>
        <dbReference type="ChEBI" id="CHEBI:57288"/>
        <dbReference type="EC" id="2.3.1.1"/>
    </reaction>
</comment>
<dbReference type="OrthoDB" id="4199794at2759"/>
<dbReference type="FunFam" id="3.10.20.340:FF:000002">
    <property type="entry name" value="Arginine biosynthesis bifunctional protein ArgJ, mitochondrial"/>
    <property type="match status" value="1"/>
</dbReference>
<comment type="pathway">
    <text evidence="9">Amino-acid biosynthesis; L-arginine biosynthesis; N(2)-acetyl-L-ornithine from L-glutamate: step 1/4.</text>
</comment>
<evidence type="ECO:0000256" key="4">
    <source>
        <dbReference type="ARBA" id="ARBA00022679"/>
    </source>
</evidence>
<dbReference type="FunFam" id="3.60.70.12:FF:000002">
    <property type="entry name" value="Arginine biosynthesis bifunctional protein ArgJ, mitochondrial"/>
    <property type="match status" value="1"/>
</dbReference>
<dbReference type="EC" id="2.3.1.1" evidence="9"/>
<gene>
    <name evidence="10" type="ORF">K470DRAFT_298930</name>
</gene>
<dbReference type="SUPFAM" id="SSF56266">
    <property type="entry name" value="DmpA/ArgJ-like"/>
    <property type="match status" value="1"/>
</dbReference>
<dbReference type="InterPro" id="IPR002813">
    <property type="entry name" value="Arg_biosynth_ArgJ"/>
</dbReference>
<evidence type="ECO:0000256" key="8">
    <source>
        <dbReference type="ARBA" id="ARBA00023315"/>
    </source>
</evidence>
<feature type="site" description="Involved in the stabilization of negative charge on the oxyanion by the formation of the oxyanion hole" evidence="9">
    <location>
        <position position="141"/>
    </location>
</feature>
<dbReference type="EC" id="2.3.1.35" evidence="9"/>
<evidence type="ECO:0000256" key="7">
    <source>
        <dbReference type="ARBA" id="ARBA00023268"/>
    </source>
</evidence>
<feature type="chain" id="PRO_5025742823" description="Arginine biosynthesis bifunctional protein ArgJ beta chain" evidence="9">
    <location>
        <begin position="220"/>
        <end position="457"/>
    </location>
</feature>
<keyword evidence="4 9" id="KW-0808">Transferase</keyword>
<evidence type="ECO:0000256" key="6">
    <source>
        <dbReference type="ARBA" id="ARBA00023128"/>
    </source>
</evidence>
<dbReference type="CDD" id="cd02152">
    <property type="entry name" value="OAT"/>
    <property type="match status" value="1"/>
</dbReference>
<dbReference type="HAMAP" id="MF_01106">
    <property type="entry name" value="ArgJ"/>
    <property type="match status" value="1"/>
</dbReference>
<comment type="subunit">
    <text evidence="9">Heterodimer of an alpha and a beta chain.</text>
</comment>